<dbReference type="PANTHER" id="PTHR24148:SF64">
    <property type="entry name" value="HETEROKARYON INCOMPATIBILITY DOMAIN-CONTAINING PROTEIN"/>
    <property type="match status" value="1"/>
</dbReference>
<sequence>MDVEKITTENHYMPLASWIPQLSGAPFAMYSQAGIPGLKMGRKNADPLVGLPSLTHRNYNAAETKKIDMKTFRFRKRTSNGLNHFSLYVKGFEFDTIDKVQNSSQGGAIPSEWADFGGWPLGTGVPPDEFWRTIVADRGRDGKNPPVYYARACKESFEKGGYVSGAVNTTDLINNERCSVIAQFCRRVQAVIWNRALVRTKSGKLGLAGPNVQPGDKVCILYGCSVPVILRKSEEKREEIMEGEIAWELQYLKKQLAECYRAYVRRREFFQQKWKDDKAKYKQWEMTKREEWKRSRTSKEWRKKWKKDTEEKEAKAKSLVVKKSTAGVLKIRDRKVYVQHCRELFWYCIMRIDREFDAWKRGKRAEKKEREQRRKQGDKAMTEEDHAWDEPNVNWREFELSLRYFRRWKKRTRDVKESIRKEVEAEMKKRTEGKGQEKGQDHVHEAEPELVREQRKKKLTEEQKEEYEAKLRENVKRALGKDRFYSYQLYGECYIHGMMDGEAMSVQNGNSGDENAKPIDSTVFEIRHPTIKKNQRGSGYQHRLLPNLRLRRDDLPGIVAERDCLGRRQLLKRPSTSKPLRIPGMSSDRVIEAYRAVVIRCAISRSR</sequence>
<gene>
    <name evidence="2" type="ORF">A1O9_05480</name>
</gene>
<dbReference type="RefSeq" id="XP_013260152.1">
    <property type="nucleotide sequence ID" value="XM_013404698.1"/>
</dbReference>
<evidence type="ECO:0000313" key="3">
    <source>
        <dbReference type="Proteomes" id="UP000027920"/>
    </source>
</evidence>
<dbReference type="Proteomes" id="UP000027920">
    <property type="component" value="Unassembled WGS sequence"/>
</dbReference>
<protein>
    <submittedName>
        <fullName evidence="2">Uncharacterized protein</fullName>
    </submittedName>
</protein>
<organism evidence="2 3">
    <name type="scientific">Exophiala aquamarina CBS 119918</name>
    <dbReference type="NCBI Taxonomy" id="1182545"/>
    <lineage>
        <taxon>Eukaryota</taxon>
        <taxon>Fungi</taxon>
        <taxon>Dikarya</taxon>
        <taxon>Ascomycota</taxon>
        <taxon>Pezizomycotina</taxon>
        <taxon>Eurotiomycetes</taxon>
        <taxon>Chaetothyriomycetidae</taxon>
        <taxon>Chaetothyriales</taxon>
        <taxon>Herpotrichiellaceae</taxon>
        <taxon>Exophiala</taxon>
    </lineage>
</organism>
<evidence type="ECO:0000256" key="1">
    <source>
        <dbReference type="SAM" id="MobiDB-lite"/>
    </source>
</evidence>
<dbReference type="AlphaFoldDB" id="A0A072PCQ3"/>
<proteinExistence type="predicted"/>
<comment type="caution">
    <text evidence="2">The sequence shown here is derived from an EMBL/GenBank/DDBJ whole genome shotgun (WGS) entry which is preliminary data.</text>
</comment>
<accession>A0A072PCQ3</accession>
<dbReference type="GeneID" id="25280405"/>
<keyword evidence="3" id="KW-1185">Reference proteome</keyword>
<dbReference type="VEuPathDB" id="FungiDB:A1O9_05480"/>
<evidence type="ECO:0000313" key="2">
    <source>
        <dbReference type="EMBL" id="KEF57562.1"/>
    </source>
</evidence>
<dbReference type="STRING" id="1182545.A0A072PCQ3"/>
<feature type="region of interest" description="Disordered" evidence="1">
    <location>
        <begin position="366"/>
        <end position="385"/>
    </location>
</feature>
<reference evidence="2 3" key="1">
    <citation type="submission" date="2013-03" db="EMBL/GenBank/DDBJ databases">
        <title>The Genome Sequence of Exophiala aquamarina CBS 119918.</title>
        <authorList>
            <consortium name="The Broad Institute Genomics Platform"/>
            <person name="Cuomo C."/>
            <person name="de Hoog S."/>
            <person name="Gorbushina A."/>
            <person name="Walker B."/>
            <person name="Young S.K."/>
            <person name="Zeng Q."/>
            <person name="Gargeya S."/>
            <person name="Fitzgerald M."/>
            <person name="Haas B."/>
            <person name="Abouelleil A."/>
            <person name="Allen A.W."/>
            <person name="Alvarado L."/>
            <person name="Arachchi H.M."/>
            <person name="Berlin A.M."/>
            <person name="Chapman S.B."/>
            <person name="Gainer-Dewar J."/>
            <person name="Goldberg J."/>
            <person name="Griggs A."/>
            <person name="Gujja S."/>
            <person name="Hansen M."/>
            <person name="Howarth C."/>
            <person name="Imamovic A."/>
            <person name="Ireland A."/>
            <person name="Larimer J."/>
            <person name="McCowan C."/>
            <person name="Murphy C."/>
            <person name="Pearson M."/>
            <person name="Poon T.W."/>
            <person name="Priest M."/>
            <person name="Roberts A."/>
            <person name="Saif S."/>
            <person name="Shea T."/>
            <person name="Sisk P."/>
            <person name="Sykes S."/>
            <person name="Wortman J."/>
            <person name="Nusbaum C."/>
            <person name="Birren B."/>
        </authorList>
    </citation>
    <scope>NUCLEOTIDE SEQUENCE [LARGE SCALE GENOMIC DNA]</scope>
    <source>
        <strain evidence="2 3">CBS 119918</strain>
    </source>
</reference>
<dbReference type="InterPro" id="IPR052895">
    <property type="entry name" value="HetReg/Transcr_Mod"/>
</dbReference>
<dbReference type="OrthoDB" id="4161816at2759"/>
<dbReference type="PANTHER" id="PTHR24148">
    <property type="entry name" value="ANKYRIN REPEAT DOMAIN-CONTAINING PROTEIN 39 HOMOLOG-RELATED"/>
    <property type="match status" value="1"/>
</dbReference>
<name>A0A072PCQ3_9EURO</name>
<feature type="region of interest" description="Disordered" evidence="1">
    <location>
        <begin position="424"/>
        <end position="452"/>
    </location>
</feature>
<dbReference type="EMBL" id="AMGV01000004">
    <property type="protein sequence ID" value="KEF57562.1"/>
    <property type="molecule type" value="Genomic_DNA"/>
</dbReference>
<dbReference type="HOGENOM" id="CLU_449791_0_0_1"/>